<protein>
    <submittedName>
        <fullName evidence="2">Uncharacterized protein</fullName>
    </submittedName>
</protein>
<comment type="caution">
    <text evidence="2">The sequence shown here is derived from an EMBL/GenBank/DDBJ whole genome shotgun (WGS) entry which is preliminary data.</text>
</comment>
<accession>A0A0A2C1Z2</accession>
<name>A0A0A2C1Z2_PROMR</name>
<evidence type="ECO:0000256" key="1">
    <source>
        <dbReference type="SAM" id="MobiDB-lite"/>
    </source>
</evidence>
<dbReference type="EMBL" id="JNAX01000012">
    <property type="protein sequence ID" value="KGG20343.1"/>
    <property type="molecule type" value="Genomic_DNA"/>
</dbReference>
<evidence type="ECO:0000313" key="2">
    <source>
        <dbReference type="EMBL" id="KGG20343.1"/>
    </source>
</evidence>
<dbReference type="Proteomes" id="UP000030392">
    <property type="component" value="Unassembled WGS sequence"/>
</dbReference>
<dbReference type="AlphaFoldDB" id="A0A0A2C1Z2"/>
<sequence length="48" mass="5603">MDQHGYFVHYSTMNHLPSARRTAENRARSTGKRHRITDDNGSLLDLFE</sequence>
<organism evidence="2 3">
    <name type="scientific">Prochlorococcus marinus str. PAC1</name>
    <dbReference type="NCBI Taxonomy" id="59924"/>
    <lineage>
        <taxon>Bacteria</taxon>
        <taxon>Bacillati</taxon>
        <taxon>Cyanobacteriota</taxon>
        <taxon>Cyanophyceae</taxon>
        <taxon>Synechococcales</taxon>
        <taxon>Prochlorococcaceae</taxon>
        <taxon>Prochlorococcus</taxon>
    </lineage>
</organism>
<feature type="region of interest" description="Disordered" evidence="1">
    <location>
        <begin position="17"/>
        <end position="48"/>
    </location>
</feature>
<reference evidence="3" key="1">
    <citation type="journal article" date="2014" name="Sci. Data">
        <title>Genomes of diverse isolates of the marine cyanobacterium Prochlorococcus.</title>
        <authorList>
            <person name="Biller S."/>
            <person name="Berube P."/>
            <person name="Thompson J."/>
            <person name="Kelly L."/>
            <person name="Roggensack S."/>
            <person name="Awad L."/>
            <person name="Roache-Johnson K."/>
            <person name="Ding H."/>
            <person name="Giovannoni S.J."/>
            <person name="Moore L.R."/>
            <person name="Chisholm S.W."/>
        </authorList>
    </citation>
    <scope>NUCLEOTIDE SEQUENCE [LARGE SCALE GENOMIC DNA]</scope>
    <source>
        <strain evidence="3">PAC1</strain>
    </source>
</reference>
<evidence type="ECO:0000313" key="3">
    <source>
        <dbReference type="Proteomes" id="UP000030392"/>
    </source>
</evidence>
<proteinExistence type="predicted"/>
<gene>
    <name evidence="2" type="ORF">EV03_1305</name>
</gene>